<dbReference type="InterPro" id="IPR037873">
    <property type="entry name" value="BamE-like"/>
</dbReference>
<evidence type="ECO:0000313" key="7">
    <source>
        <dbReference type="EMBL" id="AZS51682.1"/>
    </source>
</evidence>
<evidence type="ECO:0000313" key="8">
    <source>
        <dbReference type="Proteomes" id="UP000273143"/>
    </source>
</evidence>
<dbReference type="GO" id="GO:0051205">
    <property type="term" value="P:protein insertion into membrane"/>
    <property type="evidence" value="ECO:0007669"/>
    <property type="project" value="UniProtKB-UniRule"/>
</dbReference>
<sequence length="159" mass="17883">MQKSKFILIGSLLISLLTLSGCFPSVYKIDIQQGNIITQDMVNQLRPGMNRAQVNYLMGTPLILDPFHANRWDYIYSIQPGGGTMHQENITLFFNENNQLVSLSGDFQPGKTREEEIQGGAEQTHRDNTTESTDDSLEGQIRDEVDNVKSVDVPQINTH</sequence>
<dbReference type="GO" id="GO:0043165">
    <property type="term" value="P:Gram-negative-bacterium-type cell outer membrane assembly"/>
    <property type="evidence" value="ECO:0007669"/>
    <property type="project" value="UniProtKB-UniRule"/>
</dbReference>
<keyword evidence="3 4" id="KW-0998">Cell outer membrane</keyword>
<organism evidence="7 8">
    <name type="scientific">Entomomonas moraniae</name>
    <dbReference type="NCBI Taxonomy" id="2213226"/>
    <lineage>
        <taxon>Bacteria</taxon>
        <taxon>Pseudomonadati</taxon>
        <taxon>Pseudomonadota</taxon>
        <taxon>Gammaproteobacteria</taxon>
        <taxon>Pseudomonadales</taxon>
        <taxon>Pseudomonadaceae</taxon>
        <taxon>Entomomonas</taxon>
    </lineage>
</organism>
<comment type="similarity">
    <text evidence="4">Belongs to the BamE family.</text>
</comment>
<dbReference type="Pfam" id="PF04355">
    <property type="entry name" value="BamE"/>
    <property type="match status" value="1"/>
</dbReference>
<dbReference type="EMBL" id="CP029822">
    <property type="protein sequence ID" value="AZS51682.1"/>
    <property type="molecule type" value="Genomic_DNA"/>
</dbReference>
<feature type="region of interest" description="Disordered" evidence="5">
    <location>
        <begin position="104"/>
        <end position="159"/>
    </location>
</feature>
<dbReference type="GO" id="GO:0030674">
    <property type="term" value="F:protein-macromolecule adaptor activity"/>
    <property type="evidence" value="ECO:0007669"/>
    <property type="project" value="TreeGrafter"/>
</dbReference>
<accession>A0A451EPF5</accession>
<gene>
    <name evidence="4" type="primary">bamE</name>
    <name evidence="7" type="ORF">DM558_13280</name>
</gene>
<evidence type="ECO:0000256" key="3">
    <source>
        <dbReference type="ARBA" id="ARBA00023237"/>
    </source>
</evidence>
<evidence type="ECO:0000256" key="4">
    <source>
        <dbReference type="HAMAP-Rule" id="MF_00925"/>
    </source>
</evidence>
<keyword evidence="8" id="KW-1185">Reference proteome</keyword>
<feature type="compositionally biased region" description="Basic and acidic residues" evidence="5">
    <location>
        <begin position="140"/>
        <end position="149"/>
    </location>
</feature>
<evidence type="ECO:0000256" key="5">
    <source>
        <dbReference type="SAM" id="MobiDB-lite"/>
    </source>
</evidence>
<keyword evidence="4" id="KW-0449">Lipoprotein</keyword>
<evidence type="ECO:0000256" key="2">
    <source>
        <dbReference type="ARBA" id="ARBA00023136"/>
    </source>
</evidence>
<dbReference type="Gene3D" id="3.30.1450.10">
    <property type="match status" value="1"/>
</dbReference>
<dbReference type="PANTHER" id="PTHR37482">
    <property type="entry name" value="OUTER MEMBRANE PROTEIN ASSEMBLY FACTOR BAME"/>
    <property type="match status" value="1"/>
</dbReference>
<proteinExistence type="inferred from homology"/>
<comment type="subcellular location">
    <subcellularLocation>
        <location evidence="4">Cell outer membrane</location>
        <topology evidence="4">Lipid-anchor</topology>
    </subcellularLocation>
</comment>
<keyword evidence="4" id="KW-0564">Palmitate</keyword>
<dbReference type="InterPro" id="IPR026592">
    <property type="entry name" value="BamE"/>
</dbReference>
<keyword evidence="1 4" id="KW-0732">Signal</keyword>
<comment type="function">
    <text evidence="4">Part of the outer membrane protein assembly complex, which is involved in assembly and insertion of beta-barrel proteins into the outer membrane.</text>
</comment>
<dbReference type="RefSeq" id="WP_127164412.1">
    <property type="nucleotide sequence ID" value="NZ_CP029822.1"/>
</dbReference>
<feature type="domain" description="Outer membrane protein assembly factor BamE" evidence="6">
    <location>
        <begin position="34"/>
        <end position="99"/>
    </location>
</feature>
<dbReference type="KEGG" id="emo:DM558_13280"/>
<dbReference type="PANTHER" id="PTHR37482:SF1">
    <property type="entry name" value="OUTER MEMBRANE PROTEIN ASSEMBLY FACTOR BAME"/>
    <property type="match status" value="1"/>
</dbReference>
<reference evidence="8" key="1">
    <citation type="submission" date="2018-06" db="EMBL/GenBank/DDBJ databases">
        <title>Complete genome of Pseudomonas insecticola strain QZS01.</title>
        <authorList>
            <person name="Wang J."/>
            <person name="Su Q."/>
        </authorList>
    </citation>
    <scope>NUCLEOTIDE SEQUENCE [LARGE SCALE GENOMIC DNA]</scope>
    <source>
        <strain evidence="8">QZS01</strain>
    </source>
</reference>
<keyword evidence="2 4" id="KW-0472">Membrane</keyword>
<dbReference type="Proteomes" id="UP000273143">
    <property type="component" value="Chromosome"/>
</dbReference>
<name>A0A451EPF5_9GAMM</name>
<evidence type="ECO:0000259" key="6">
    <source>
        <dbReference type="Pfam" id="PF04355"/>
    </source>
</evidence>
<protein>
    <recommendedName>
        <fullName evidence="4">Outer membrane protein assembly factor BamE</fullName>
    </recommendedName>
</protein>
<dbReference type="HAMAP" id="MF_00925">
    <property type="entry name" value="OM_assembly_BamE"/>
    <property type="match status" value="1"/>
</dbReference>
<dbReference type="PROSITE" id="PS51257">
    <property type="entry name" value="PROKAR_LIPOPROTEIN"/>
    <property type="match status" value="1"/>
</dbReference>
<dbReference type="AlphaFoldDB" id="A0A451EPF5"/>
<evidence type="ECO:0000256" key="1">
    <source>
        <dbReference type="ARBA" id="ARBA00022729"/>
    </source>
</evidence>
<comment type="subunit">
    <text evidence="4">Part of the Bam complex.</text>
</comment>
<dbReference type="GO" id="GO:1990063">
    <property type="term" value="C:Bam protein complex"/>
    <property type="evidence" value="ECO:0007669"/>
    <property type="project" value="TreeGrafter"/>
</dbReference>
<dbReference type="InterPro" id="IPR007450">
    <property type="entry name" value="BamE_dom"/>
</dbReference>